<dbReference type="PROSITE" id="PS00211">
    <property type="entry name" value="ABC_TRANSPORTER_1"/>
    <property type="match status" value="1"/>
</dbReference>
<dbReference type="GO" id="GO:0005524">
    <property type="term" value="F:ATP binding"/>
    <property type="evidence" value="ECO:0007669"/>
    <property type="project" value="UniProtKB-KW"/>
</dbReference>
<keyword evidence="3 7" id="KW-0067">ATP-binding</keyword>
<dbReference type="GO" id="GO:0016887">
    <property type="term" value="F:ATP hydrolysis activity"/>
    <property type="evidence" value="ECO:0007669"/>
    <property type="project" value="InterPro"/>
</dbReference>
<dbReference type="InterPro" id="IPR013611">
    <property type="entry name" value="Transp-assoc_OB_typ2"/>
</dbReference>
<dbReference type="GO" id="GO:0043190">
    <property type="term" value="C:ATP-binding cassette (ABC) transporter complex"/>
    <property type="evidence" value="ECO:0007669"/>
    <property type="project" value="InterPro"/>
</dbReference>
<dbReference type="InterPro" id="IPR027417">
    <property type="entry name" value="P-loop_NTPase"/>
</dbReference>
<feature type="region of interest" description="Disordered" evidence="5">
    <location>
        <begin position="319"/>
        <end position="349"/>
    </location>
</feature>
<organism evidence="7 8">
    <name type="scientific">Nesterenkonia salmonea</name>
    <dbReference type="NCBI Taxonomy" id="1804987"/>
    <lineage>
        <taxon>Bacteria</taxon>
        <taxon>Bacillati</taxon>
        <taxon>Actinomycetota</taxon>
        <taxon>Actinomycetes</taxon>
        <taxon>Micrococcales</taxon>
        <taxon>Micrococcaceae</taxon>
        <taxon>Nesterenkonia</taxon>
    </lineage>
</organism>
<evidence type="ECO:0000256" key="3">
    <source>
        <dbReference type="ARBA" id="ARBA00022840"/>
    </source>
</evidence>
<evidence type="ECO:0000256" key="2">
    <source>
        <dbReference type="ARBA" id="ARBA00022741"/>
    </source>
</evidence>
<dbReference type="FunFam" id="3.40.50.300:FF:000425">
    <property type="entry name" value="Probable ABC transporter, ATP-binding subunit"/>
    <property type="match status" value="1"/>
</dbReference>
<dbReference type="InterPro" id="IPR008995">
    <property type="entry name" value="Mo/tungstate-bd_C_term_dom"/>
</dbReference>
<dbReference type="SUPFAM" id="SSF50331">
    <property type="entry name" value="MOP-like"/>
    <property type="match status" value="1"/>
</dbReference>
<reference evidence="7 8" key="1">
    <citation type="submission" date="2019-05" db="EMBL/GenBank/DDBJ databases">
        <title>Nesterenkonia sp. GY074 isolated from the Southern Atlantic Ocean.</title>
        <authorList>
            <person name="Zhang G."/>
        </authorList>
    </citation>
    <scope>NUCLEOTIDE SEQUENCE [LARGE SCALE GENOMIC DNA]</scope>
    <source>
        <strain evidence="7 8">GY074</strain>
    </source>
</reference>
<sequence>MTTTSPAPFAAETGSPAAAEFREVTQRFGDFTAVDRMDLTIGAGQFTTLLGPSGCGKTTSLRMLAGYTRPTEGRILINGQDATTLPPEKRGLGMVFQSYALFPHMTVAENVGYGLKLRKVGRVDREAQVTEALEMVGLAHLARRKPRSLSGGQQQRVALARAIAIRPTVLLLDEPLSNLDARLRVQMRSEIRRIQSETGLSVVLVTHDQDEALEMSDDMVVMKSGQIMQQGHPADVFSAPANRFVADFLGYENFLTTSQGITLAIRPEHLQVQDTETDAVDEALNLRATVTDVAYRGVDTLLMLRARDPSGEEVDLLAETRGEDPGRYTPGDNLTASAPRHRLVQLGDD</sequence>
<dbReference type="Gene3D" id="3.40.50.300">
    <property type="entry name" value="P-loop containing nucleotide triphosphate hydrolases"/>
    <property type="match status" value="1"/>
</dbReference>
<dbReference type="SUPFAM" id="SSF52540">
    <property type="entry name" value="P-loop containing nucleoside triphosphate hydrolases"/>
    <property type="match status" value="1"/>
</dbReference>
<evidence type="ECO:0000259" key="6">
    <source>
        <dbReference type="PROSITE" id="PS50893"/>
    </source>
</evidence>
<dbReference type="Pfam" id="PF00005">
    <property type="entry name" value="ABC_tran"/>
    <property type="match status" value="1"/>
</dbReference>
<dbReference type="Pfam" id="PF08402">
    <property type="entry name" value="TOBE_2"/>
    <property type="match status" value="1"/>
</dbReference>
<evidence type="ECO:0000256" key="4">
    <source>
        <dbReference type="ARBA" id="ARBA00066388"/>
    </source>
</evidence>
<name>A0A5R9BDZ0_9MICC</name>
<evidence type="ECO:0000313" key="8">
    <source>
        <dbReference type="Proteomes" id="UP000310458"/>
    </source>
</evidence>
<evidence type="ECO:0000256" key="1">
    <source>
        <dbReference type="ARBA" id="ARBA00022448"/>
    </source>
</evidence>
<dbReference type="GO" id="GO:0015418">
    <property type="term" value="F:ABC-type quaternary ammonium compound transporting activity"/>
    <property type="evidence" value="ECO:0007669"/>
    <property type="project" value="UniProtKB-EC"/>
</dbReference>
<dbReference type="InterPro" id="IPR003439">
    <property type="entry name" value="ABC_transporter-like_ATP-bd"/>
</dbReference>
<keyword evidence="2" id="KW-0547">Nucleotide-binding</keyword>
<comment type="caution">
    <text evidence="7">The sequence shown here is derived from an EMBL/GenBank/DDBJ whole genome shotgun (WGS) entry which is preliminary data.</text>
</comment>
<dbReference type="EC" id="7.6.2.9" evidence="4"/>
<dbReference type="PROSITE" id="PS50893">
    <property type="entry name" value="ABC_TRANSPORTER_2"/>
    <property type="match status" value="1"/>
</dbReference>
<dbReference type="SMART" id="SM00382">
    <property type="entry name" value="AAA"/>
    <property type="match status" value="1"/>
</dbReference>
<dbReference type="AlphaFoldDB" id="A0A5R9BDZ0"/>
<dbReference type="InterPro" id="IPR003593">
    <property type="entry name" value="AAA+_ATPase"/>
</dbReference>
<dbReference type="PANTHER" id="PTHR42781:SF4">
    <property type="entry name" value="SPERMIDINE_PUTRESCINE IMPORT ATP-BINDING PROTEIN POTA"/>
    <property type="match status" value="1"/>
</dbReference>
<feature type="domain" description="ABC transporter" evidence="6">
    <location>
        <begin position="19"/>
        <end position="249"/>
    </location>
</feature>
<protein>
    <recommendedName>
        <fullName evidence="4">ABC-type quaternary amine transporter</fullName>
        <ecNumber evidence="4">7.6.2.9</ecNumber>
    </recommendedName>
</protein>
<dbReference type="PANTHER" id="PTHR42781">
    <property type="entry name" value="SPERMIDINE/PUTRESCINE IMPORT ATP-BINDING PROTEIN POTA"/>
    <property type="match status" value="1"/>
</dbReference>
<gene>
    <name evidence="7" type="ORF">FEF26_03855</name>
</gene>
<proteinExistence type="predicted"/>
<dbReference type="RefSeq" id="WP_138252226.1">
    <property type="nucleotide sequence ID" value="NZ_VAVZ01000007.1"/>
</dbReference>
<keyword evidence="1" id="KW-0813">Transport</keyword>
<evidence type="ECO:0000256" key="5">
    <source>
        <dbReference type="SAM" id="MobiDB-lite"/>
    </source>
</evidence>
<keyword evidence="8" id="KW-1185">Reference proteome</keyword>
<evidence type="ECO:0000313" key="7">
    <source>
        <dbReference type="EMBL" id="TLP98856.1"/>
    </source>
</evidence>
<dbReference type="OrthoDB" id="9802264at2"/>
<dbReference type="InterPro" id="IPR050093">
    <property type="entry name" value="ABC_SmlMolc_Importer"/>
</dbReference>
<dbReference type="InterPro" id="IPR017871">
    <property type="entry name" value="ABC_transporter-like_CS"/>
</dbReference>
<dbReference type="Proteomes" id="UP000310458">
    <property type="component" value="Unassembled WGS sequence"/>
</dbReference>
<dbReference type="EMBL" id="VAVZ01000007">
    <property type="protein sequence ID" value="TLP98856.1"/>
    <property type="molecule type" value="Genomic_DNA"/>
</dbReference>
<accession>A0A5R9BDZ0</accession>